<gene>
    <name evidence="1" type="ORF">ACFOKF_22395</name>
</gene>
<reference evidence="2" key="1">
    <citation type="journal article" date="2019" name="Int. J. Syst. Evol. Microbiol.">
        <title>The Global Catalogue of Microorganisms (GCM) 10K type strain sequencing project: providing services to taxonomists for standard genome sequencing and annotation.</title>
        <authorList>
            <consortium name="The Broad Institute Genomics Platform"/>
            <consortium name="The Broad Institute Genome Sequencing Center for Infectious Disease"/>
            <person name="Wu L."/>
            <person name="Ma J."/>
        </authorList>
    </citation>
    <scope>NUCLEOTIDE SEQUENCE [LARGE SCALE GENOMIC DNA]</scope>
    <source>
        <strain evidence="2">CCM 7491</strain>
    </source>
</reference>
<evidence type="ECO:0008006" key="3">
    <source>
        <dbReference type="Google" id="ProtNLM"/>
    </source>
</evidence>
<evidence type="ECO:0000313" key="1">
    <source>
        <dbReference type="EMBL" id="MFC3443904.1"/>
    </source>
</evidence>
<organism evidence="1 2">
    <name type="scientific">Sphingobium rhizovicinum</name>
    <dbReference type="NCBI Taxonomy" id="432308"/>
    <lineage>
        <taxon>Bacteria</taxon>
        <taxon>Pseudomonadati</taxon>
        <taxon>Pseudomonadota</taxon>
        <taxon>Alphaproteobacteria</taxon>
        <taxon>Sphingomonadales</taxon>
        <taxon>Sphingomonadaceae</taxon>
        <taxon>Sphingobium</taxon>
    </lineage>
</organism>
<accession>A0ABV7NN83</accession>
<proteinExistence type="predicted"/>
<dbReference type="Proteomes" id="UP001595681">
    <property type="component" value="Unassembled WGS sequence"/>
</dbReference>
<dbReference type="RefSeq" id="WP_380798805.1">
    <property type="nucleotide sequence ID" value="NZ_JBHRVU010000005.1"/>
</dbReference>
<evidence type="ECO:0000313" key="2">
    <source>
        <dbReference type="Proteomes" id="UP001595681"/>
    </source>
</evidence>
<name>A0ABV7NN83_9SPHN</name>
<sequence>MVSLPLALLTVSTPAHGTGNDKAKAERAAIHPVTTPRELSAWLARVPRTREFPTDLDPTLRAEGGTFVVEMSSAPGCLPCGDLWARLLRFGRSYGWQVRTISSSDALLRSGLLGLPWVGHPVLWVRPTNDPARLVPAAIGTDHDENLRRNIYLATKMLTGVRPDIGLRAMSKYTGIVAPSAAASTTPKRKGG</sequence>
<keyword evidence="2" id="KW-1185">Reference proteome</keyword>
<comment type="caution">
    <text evidence="1">The sequence shown here is derived from an EMBL/GenBank/DDBJ whole genome shotgun (WGS) entry which is preliminary data.</text>
</comment>
<dbReference type="EMBL" id="JBHRVU010000005">
    <property type="protein sequence ID" value="MFC3443904.1"/>
    <property type="molecule type" value="Genomic_DNA"/>
</dbReference>
<protein>
    <recommendedName>
        <fullName evidence="3">Conjugal transfer protein TraF</fullName>
    </recommendedName>
</protein>